<dbReference type="Proteomes" id="UP001149140">
    <property type="component" value="Unassembled WGS sequence"/>
</dbReference>
<organism evidence="2 3">
    <name type="scientific">Solirubrobacter ginsenosidimutans</name>
    <dbReference type="NCBI Taxonomy" id="490573"/>
    <lineage>
        <taxon>Bacteria</taxon>
        <taxon>Bacillati</taxon>
        <taxon>Actinomycetota</taxon>
        <taxon>Thermoleophilia</taxon>
        <taxon>Solirubrobacterales</taxon>
        <taxon>Solirubrobacteraceae</taxon>
        <taxon>Solirubrobacter</taxon>
    </lineage>
</organism>
<sequence length="388" mass="41535">MSTITGTRIDQVLHDAVESGVVPNVVAMAADADGPIYEGAAGPRVAGGSDTVTADTTFRIASMTKMVATTAALQLVEQGKLDLDAPVQTYRPEFADLQVLEGFDGDTPKLRAPKSKATVRQLASHTAGLAYWFWNQDIVRWEEVTGTPNVLSGDEVIFTAPLVGDPGEIYEYGINTDWLGRVVEAASGTTLDAYVAEHILGPLGMEHTAFAIGDEQRSDLVPIHLRGEDGDWAATEIDWARSPDYWAGGHGLYATPRDYLRFQRMLLGGGTLDGVRILKPGTVDAAFSNQIGELDFPSTIRTADPGSSADFLAGPGYKFGLGLLLNTADVPGMRAAGSGAWAGLFNTHFWVDRKTGVTGAIFSQTLPFVEPPVFQVYADFETALYASL</sequence>
<feature type="domain" description="Beta-lactamase-related" evidence="1">
    <location>
        <begin position="9"/>
        <end position="375"/>
    </location>
</feature>
<keyword evidence="3" id="KW-1185">Reference proteome</keyword>
<dbReference type="EMBL" id="JAPDOD010000072">
    <property type="protein sequence ID" value="MDA0166662.1"/>
    <property type="molecule type" value="Genomic_DNA"/>
</dbReference>
<gene>
    <name evidence="2" type="ORF">OM076_40750</name>
</gene>
<evidence type="ECO:0000313" key="3">
    <source>
        <dbReference type="Proteomes" id="UP001149140"/>
    </source>
</evidence>
<comment type="caution">
    <text evidence="2">The sequence shown here is derived from an EMBL/GenBank/DDBJ whole genome shotgun (WGS) entry which is preliminary data.</text>
</comment>
<dbReference type="InterPro" id="IPR001466">
    <property type="entry name" value="Beta-lactam-related"/>
</dbReference>
<dbReference type="InterPro" id="IPR012338">
    <property type="entry name" value="Beta-lactam/transpept-like"/>
</dbReference>
<dbReference type="Pfam" id="PF00144">
    <property type="entry name" value="Beta-lactamase"/>
    <property type="match status" value="1"/>
</dbReference>
<dbReference type="Gene3D" id="3.40.710.10">
    <property type="entry name" value="DD-peptidase/beta-lactamase superfamily"/>
    <property type="match status" value="1"/>
</dbReference>
<dbReference type="InterPro" id="IPR050789">
    <property type="entry name" value="Diverse_Enzym_Activities"/>
</dbReference>
<protein>
    <submittedName>
        <fullName evidence="2">Beta-lactamase family protein</fullName>
    </submittedName>
</protein>
<accession>A0A9X3N1R6</accession>
<reference evidence="2" key="1">
    <citation type="submission" date="2022-10" db="EMBL/GenBank/DDBJ databases">
        <title>The WGS of Solirubrobacter ginsenosidimutans DSM 21036.</title>
        <authorList>
            <person name="Jiang Z."/>
        </authorList>
    </citation>
    <scope>NUCLEOTIDE SEQUENCE</scope>
    <source>
        <strain evidence="2">DSM 21036</strain>
    </source>
</reference>
<evidence type="ECO:0000259" key="1">
    <source>
        <dbReference type="Pfam" id="PF00144"/>
    </source>
</evidence>
<evidence type="ECO:0000313" key="2">
    <source>
        <dbReference type="EMBL" id="MDA0166662.1"/>
    </source>
</evidence>
<proteinExistence type="predicted"/>
<dbReference type="AlphaFoldDB" id="A0A9X3N1R6"/>
<dbReference type="PANTHER" id="PTHR43283:SF3">
    <property type="entry name" value="BETA-LACTAMASE FAMILY PROTEIN (AFU_ORTHOLOGUE AFUA_5G07500)"/>
    <property type="match status" value="1"/>
</dbReference>
<dbReference type="SUPFAM" id="SSF56601">
    <property type="entry name" value="beta-lactamase/transpeptidase-like"/>
    <property type="match status" value="1"/>
</dbReference>
<dbReference type="PANTHER" id="PTHR43283">
    <property type="entry name" value="BETA-LACTAMASE-RELATED"/>
    <property type="match status" value="1"/>
</dbReference>
<dbReference type="RefSeq" id="WP_270045920.1">
    <property type="nucleotide sequence ID" value="NZ_JAPDOD010000072.1"/>
</dbReference>
<name>A0A9X3N1R6_9ACTN</name>